<proteinExistence type="predicted"/>
<dbReference type="AlphaFoldDB" id="A0A0S2DBB2"/>
<accession>A0A0S2DBB2</accession>
<evidence type="ECO:0000313" key="2">
    <source>
        <dbReference type="Proteomes" id="UP000061569"/>
    </source>
</evidence>
<dbReference type="EMBL" id="CP013140">
    <property type="protein sequence ID" value="ALN55838.1"/>
    <property type="molecule type" value="Genomic_DNA"/>
</dbReference>
<protein>
    <submittedName>
        <fullName evidence="1">Uncharacterized protein</fullName>
    </submittedName>
</protein>
<name>A0A0S2DBB2_LYSEN</name>
<sequence length="269" mass="30339">MSRIVYDRKRWSPNTPIFLNIRAGAGALARRQIADFGASWAAAVLGPDLKMPDAQQTNYPSVGGAPWDRVLAGGPPDTFVGDRPPGWIRGHLVNGRWHGRGDTWRNLVPLTTIANPNHATVEQYIDNYLDACRRYEEQAQRDHWYGVYYCVRASKNPLSDPSETDDAHLYAYAPEFIRIDWRAVRIDKPDDRTPLQALKNMDSYPIQPVASFSSDLRLPALPTPMYDRHVLPADNATGGELLADLPADFPTAQDNEFDDWFEIHQVVPD</sequence>
<dbReference type="PATRIC" id="fig|69.6.peg.476"/>
<organism evidence="1 2">
    <name type="scientific">Lysobacter enzymogenes</name>
    <dbReference type="NCBI Taxonomy" id="69"/>
    <lineage>
        <taxon>Bacteria</taxon>
        <taxon>Pseudomonadati</taxon>
        <taxon>Pseudomonadota</taxon>
        <taxon>Gammaproteobacteria</taxon>
        <taxon>Lysobacterales</taxon>
        <taxon>Lysobacteraceae</taxon>
        <taxon>Lysobacter</taxon>
    </lineage>
</organism>
<evidence type="ECO:0000313" key="1">
    <source>
        <dbReference type="EMBL" id="ALN55838.1"/>
    </source>
</evidence>
<dbReference type="OrthoDB" id="6020485at2"/>
<reference evidence="1 2" key="1">
    <citation type="submission" date="2015-11" db="EMBL/GenBank/DDBJ databases">
        <title>Genome sequences of Lysobacter enzymogenes strain C3 and Lysobacter antibioticus ATCC 29479.</title>
        <authorList>
            <person name="Kobayashi D.Y."/>
        </authorList>
    </citation>
    <scope>NUCLEOTIDE SEQUENCE [LARGE SCALE GENOMIC DNA]</scope>
    <source>
        <strain evidence="1 2">C3</strain>
    </source>
</reference>
<dbReference type="Proteomes" id="UP000061569">
    <property type="component" value="Chromosome"/>
</dbReference>
<gene>
    <name evidence="1" type="ORF">GLE_0480</name>
</gene>
<dbReference type="KEGG" id="lez:GLE_0480"/>